<organism evidence="2 3">
    <name type="scientific">Clostridium chromiireducens</name>
    <dbReference type="NCBI Taxonomy" id="225345"/>
    <lineage>
        <taxon>Bacteria</taxon>
        <taxon>Bacillati</taxon>
        <taxon>Bacillota</taxon>
        <taxon>Clostridia</taxon>
        <taxon>Eubacteriales</taxon>
        <taxon>Clostridiaceae</taxon>
        <taxon>Clostridium</taxon>
    </lineage>
</organism>
<reference evidence="2" key="1">
    <citation type="submission" date="2019-12" db="EMBL/GenBank/DDBJ databases">
        <title>Microbes associate with the intestines of laboratory mice.</title>
        <authorList>
            <person name="Navarre W."/>
            <person name="Wong E."/>
        </authorList>
    </citation>
    <scope>NUCLEOTIDE SEQUENCE</scope>
    <source>
        <strain evidence="2">NM79_F5</strain>
    </source>
</reference>
<proteinExistence type="predicted"/>
<keyword evidence="1" id="KW-1133">Transmembrane helix</keyword>
<dbReference type="AlphaFoldDB" id="A0A964W374"/>
<dbReference type="EMBL" id="WSRQ01000022">
    <property type="protein sequence ID" value="MVX64822.1"/>
    <property type="molecule type" value="Genomic_DNA"/>
</dbReference>
<evidence type="ECO:0000313" key="2">
    <source>
        <dbReference type="EMBL" id="MVX64822.1"/>
    </source>
</evidence>
<evidence type="ECO:0000313" key="3">
    <source>
        <dbReference type="Proteomes" id="UP000656077"/>
    </source>
</evidence>
<comment type="caution">
    <text evidence="2">The sequence shown here is derived from an EMBL/GenBank/DDBJ whole genome shotgun (WGS) entry which is preliminary data.</text>
</comment>
<keyword evidence="1" id="KW-0812">Transmembrane</keyword>
<accession>A0A964W374</accession>
<keyword evidence="1" id="KW-0472">Membrane</keyword>
<gene>
    <name evidence="2" type="ORF">GKZ28_14075</name>
</gene>
<protein>
    <submittedName>
        <fullName evidence="2">Uncharacterized protein</fullName>
    </submittedName>
</protein>
<dbReference type="Proteomes" id="UP000656077">
    <property type="component" value="Unassembled WGS sequence"/>
</dbReference>
<evidence type="ECO:0000256" key="1">
    <source>
        <dbReference type="SAM" id="Phobius"/>
    </source>
</evidence>
<feature type="transmembrane region" description="Helical" evidence="1">
    <location>
        <begin position="7"/>
        <end position="27"/>
    </location>
</feature>
<name>A0A964W374_9CLOT</name>
<sequence length="82" mass="9416">MGTRWCAWFFVGTMVWVSFFIYLVVIGEILKCGVLVRQADNEFWGLGLALTNVELIIGRVRAVPSCTGRYTAIIDKYYFITR</sequence>